<keyword evidence="2" id="KW-0472">Membrane</keyword>
<gene>
    <name evidence="3" type="ORF">DVS28_a2057</name>
</gene>
<dbReference type="OrthoDB" id="4480597at2"/>
<organism evidence="3 4">
    <name type="scientific">Euzebya pacifica</name>
    <dbReference type="NCBI Taxonomy" id="1608957"/>
    <lineage>
        <taxon>Bacteria</taxon>
        <taxon>Bacillati</taxon>
        <taxon>Actinomycetota</taxon>
        <taxon>Nitriliruptoria</taxon>
        <taxon>Euzebyales</taxon>
    </lineage>
</organism>
<evidence type="ECO:0000256" key="2">
    <source>
        <dbReference type="SAM" id="Phobius"/>
    </source>
</evidence>
<dbReference type="Pfam" id="PF10935">
    <property type="entry name" value="DUF2637"/>
    <property type="match status" value="1"/>
</dbReference>
<feature type="transmembrane region" description="Helical" evidence="2">
    <location>
        <begin position="12"/>
        <end position="34"/>
    </location>
</feature>
<dbReference type="Proteomes" id="UP000264006">
    <property type="component" value="Chromosome"/>
</dbReference>
<dbReference type="RefSeq" id="WP_114591350.1">
    <property type="nucleotide sequence ID" value="NZ_CAXIBR010000036.1"/>
</dbReference>
<protein>
    <submittedName>
        <fullName evidence="3">Phage excisionase</fullName>
    </submittedName>
</protein>
<evidence type="ECO:0000313" key="3">
    <source>
        <dbReference type="EMBL" id="AXV06742.1"/>
    </source>
</evidence>
<dbReference type="KEGG" id="euz:DVS28_a2057"/>
<feature type="transmembrane region" description="Helical" evidence="2">
    <location>
        <begin position="112"/>
        <end position="138"/>
    </location>
</feature>
<evidence type="ECO:0000256" key="1">
    <source>
        <dbReference type="SAM" id="MobiDB-lite"/>
    </source>
</evidence>
<evidence type="ECO:0000313" key="4">
    <source>
        <dbReference type="Proteomes" id="UP000264006"/>
    </source>
</evidence>
<keyword evidence="2" id="KW-0812">Transmembrane</keyword>
<dbReference type="Pfam" id="PF13384">
    <property type="entry name" value="HTH_23"/>
    <property type="match status" value="1"/>
</dbReference>
<dbReference type="EMBL" id="CP031165">
    <property type="protein sequence ID" value="AXV06742.1"/>
    <property type="molecule type" value="Genomic_DNA"/>
</dbReference>
<sequence>MTGRDERGQASVPRWVAGTAVAGTVLIALGAFWLSFTALADLATRAGIPGNQAWVWPLIVDGIILVATLSVMALAPQGRRATWYPWTLLVVGAGLSVTGNAIHAVVASDASLASWMAATISAVPPLVLLAITHLTVVLTTQVAAPPLRADEQSHLTSDEDTPAAGADPGRSRDDRMAEAQARRADGWSNRRIARHLRVHPSTVGRWFREDSP</sequence>
<feature type="region of interest" description="Disordered" evidence="1">
    <location>
        <begin position="151"/>
        <end position="186"/>
    </location>
</feature>
<feature type="transmembrane region" description="Helical" evidence="2">
    <location>
        <begin position="54"/>
        <end position="74"/>
    </location>
</feature>
<name>A0A346XWZ5_9ACTN</name>
<feature type="transmembrane region" description="Helical" evidence="2">
    <location>
        <begin position="86"/>
        <end position="106"/>
    </location>
</feature>
<accession>A0A346XWZ5</accession>
<dbReference type="AlphaFoldDB" id="A0A346XWZ5"/>
<keyword evidence="4" id="KW-1185">Reference proteome</keyword>
<dbReference type="InterPro" id="IPR021235">
    <property type="entry name" value="DUF2637"/>
</dbReference>
<keyword evidence="2" id="KW-1133">Transmembrane helix</keyword>
<reference evidence="3 4" key="1">
    <citation type="submission" date="2018-09" db="EMBL/GenBank/DDBJ databases">
        <title>Complete genome sequence of Euzebya sp. DY32-46 isolated from seawater of Pacific Ocean.</title>
        <authorList>
            <person name="Xu L."/>
            <person name="Wu Y.-H."/>
            <person name="Xu X.-W."/>
        </authorList>
    </citation>
    <scope>NUCLEOTIDE SEQUENCE [LARGE SCALE GENOMIC DNA]</scope>
    <source>
        <strain evidence="3 4">DY32-46</strain>
    </source>
</reference>
<feature type="compositionally biased region" description="Basic and acidic residues" evidence="1">
    <location>
        <begin position="169"/>
        <end position="185"/>
    </location>
</feature>
<proteinExistence type="predicted"/>